<accession>A0A0L6VEG0</accession>
<dbReference type="AlphaFoldDB" id="A0A0L6VEG0"/>
<gene>
    <name evidence="2" type="ORF">VP01_1790g2</name>
</gene>
<sequence>MTLPKVFANIDTGKVCMLSNILLTQTNQSFIDDQKILIPITNNELLDATQPSAFEFLGLSKKQRLYGFLGCLVGQCRFFFFSIESLHAVWYTHDFPPTPFFVGLGGFVVSLIGSILFVFGSIVSFALLYILGILISLTGTGFLVGSALLILFFIFFSKVYKTDQDGSCPFLPHWLETTRSRLLFYSCRCSSPVIMVFVAAFVIKSDVLVLVFAILTFFSYTWYSLSCKNVNFSETTSMNHANSMSHNLSRYTICSRISQQGGRLGGLVNPGGLQ</sequence>
<feature type="transmembrane region" description="Helical" evidence="1">
    <location>
        <begin position="100"/>
        <end position="119"/>
    </location>
</feature>
<comment type="caution">
    <text evidence="2">The sequence shown here is derived from an EMBL/GenBank/DDBJ whole genome shotgun (WGS) entry which is preliminary data.</text>
</comment>
<keyword evidence="1" id="KW-1133">Transmembrane helix</keyword>
<feature type="transmembrane region" description="Helical" evidence="1">
    <location>
        <begin position="65"/>
        <end position="88"/>
    </location>
</feature>
<evidence type="ECO:0000256" key="1">
    <source>
        <dbReference type="SAM" id="Phobius"/>
    </source>
</evidence>
<keyword evidence="1" id="KW-0812">Transmembrane</keyword>
<keyword evidence="3" id="KW-1185">Reference proteome</keyword>
<dbReference type="STRING" id="27349.A0A0L6VEG0"/>
<dbReference type="Proteomes" id="UP000037035">
    <property type="component" value="Unassembled WGS sequence"/>
</dbReference>
<keyword evidence="1" id="KW-0472">Membrane</keyword>
<reference evidence="2 3" key="1">
    <citation type="submission" date="2015-08" db="EMBL/GenBank/DDBJ databases">
        <title>Next Generation Sequencing and Analysis of the Genome of Puccinia sorghi L Schw, the Causal Agent of Maize Common Rust.</title>
        <authorList>
            <person name="Rochi L."/>
            <person name="Burguener G."/>
            <person name="Darino M."/>
            <person name="Turjanski A."/>
            <person name="Kreff E."/>
            <person name="Dieguez M.J."/>
            <person name="Sacco F."/>
        </authorList>
    </citation>
    <scope>NUCLEOTIDE SEQUENCE [LARGE SCALE GENOMIC DNA]</scope>
    <source>
        <strain evidence="2 3">RO10H11247</strain>
    </source>
</reference>
<dbReference type="OrthoDB" id="73614at2759"/>
<name>A0A0L6VEG0_9BASI</name>
<feature type="transmembrane region" description="Helical" evidence="1">
    <location>
        <begin position="126"/>
        <end position="156"/>
    </location>
</feature>
<evidence type="ECO:0000313" key="3">
    <source>
        <dbReference type="Proteomes" id="UP000037035"/>
    </source>
</evidence>
<proteinExistence type="predicted"/>
<evidence type="ECO:0000313" key="2">
    <source>
        <dbReference type="EMBL" id="KNZ59171.1"/>
    </source>
</evidence>
<dbReference type="EMBL" id="LAVV01006604">
    <property type="protein sequence ID" value="KNZ59171.1"/>
    <property type="molecule type" value="Genomic_DNA"/>
</dbReference>
<organism evidence="2 3">
    <name type="scientific">Puccinia sorghi</name>
    <dbReference type="NCBI Taxonomy" id="27349"/>
    <lineage>
        <taxon>Eukaryota</taxon>
        <taxon>Fungi</taxon>
        <taxon>Dikarya</taxon>
        <taxon>Basidiomycota</taxon>
        <taxon>Pucciniomycotina</taxon>
        <taxon>Pucciniomycetes</taxon>
        <taxon>Pucciniales</taxon>
        <taxon>Pucciniaceae</taxon>
        <taxon>Puccinia</taxon>
    </lineage>
</organism>
<evidence type="ECO:0008006" key="4">
    <source>
        <dbReference type="Google" id="ProtNLM"/>
    </source>
</evidence>
<protein>
    <recommendedName>
        <fullName evidence="4">Transmembrane protein</fullName>
    </recommendedName>
</protein>
<dbReference type="VEuPathDB" id="FungiDB:VP01_1790g2"/>